<evidence type="ECO:0000259" key="1">
    <source>
        <dbReference type="PROSITE" id="PS50943"/>
    </source>
</evidence>
<dbReference type="SMART" id="SM00530">
    <property type="entry name" value="HTH_XRE"/>
    <property type="match status" value="1"/>
</dbReference>
<dbReference type="InterPro" id="IPR001387">
    <property type="entry name" value="Cro/C1-type_HTH"/>
</dbReference>
<accession>A0ABW2CF93</accession>
<protein>
    <submittedName>
        <fullName evidence="2">Helix-turn-helix domain-containing protein</fullName>
    </submittedName>
</protein>
<dbReference type="Pfam" id="PF19054">
    <property type="entry name" value="DUF5753"/>
    <property type="match status" value="1"/>
</dbReference>
<evidence type="ECO:0000313" key="3">
    <source>
        <dbReference type="Proteomes" id="UP001596380"/>
    </source>
</evidence>
<comment type="caution">
    <text evidence="2">The sequence shown here is derived from an EMBL/GenBank/DDBJ whole genome shotgun (WGS) entry which is preliminary data.</text>
</comment>
<dbReference type="Proteomes" id="UP001596380">
    <property type="component" value="Unassembled WGS sequence"/>
</dbReference>
<dbReference type="PROSITE" id="PS50943">
    <property type="entry name" value="HTH_CROC1"/>
    <property type="match status" value="1"/>
</dbReference>
<dbReference type="Pfam" id="PF13560">
    <property type="entry name" value="HTH_31"/>
    <property type="match status" value="1"/>
</dbReference>
<feature type="domain" description="HTH cro/C1-type" evidence="1">
    <location>
        <begin position="18"/>
        <end position="73"/>
    </location>
</feature>
<organism evidence="2 3">
    <name type="scientific">Actinomadura yumaensis</name>
    <dbReference type="NCBI Taxonomy" id="111807"/>
    <lineage>
        <taxon>Bacteria</taxon>
        <taxon>Bacillati</taxon>
        <taxon>Actinomycetota</taxon>
        <taxon>Actinomycetes</taxon>
        <taxon>Streptosporangiales</taxon>
        <taxon>Thermomonosporaceae</taxon>
        <taxon>Actinomadura</taxon>
    </lineage>
</organism>
<dbReference type="EMBL" id="JBHSXS010000004">
    <property type="protein sequence ID" value="MFC6880282.1"/>
    <property type="molecule type" value="Genomic_DNA"/>
</dbReference>
<dbReference type="Gene3D" id="1.10.260.40">
    <property type="entry name" value="lambda repressor-like DNA-binding domains"/>
    <property type="match status" value="1"/>
</dbReference>
<dbReference type="SUPFAM" id="SSF47413">
    <property type="entry name" value="lambda repressor-like DNA-binding domains"/>
    <property type="match status" value="1"/>
</dbReference>
<dbReference type="InterPro" id="IPR043917">
    <property type="entry name" value="DUF5753"/>
</dbReference>
<reference evidence="3" key="1">
    <citation type="journal article" date="2019" name="Int. J. Syst. Evol. Microbiol.">
        <title>The Global Catalogue of Microorganisms (GCM) 10K type strain sequencing project: providing services to taxonomists for standard genome sequencing and annotation.</title>
        <authorList>
            <consortium name="The Broad Institute Genomics Platform"/>
            <consortium name="The Broad Institute Genome Sequencing Center for Infectious Disease"/>
            <person name="Wu L."/>
            <person name="Ma J."/>
        </authorList>
    </citation>
    <scope>NUCLEOTIDE SEQUENCE [LARGE SCALE GENOMIC DNA]</scope>
    <source>
        <strain evidence="3">JCM 3369</strain>
    </source>
</reference>
<evidence type="ECO:0000313" key="2">
    <source>
        <dbReference type="EMBL" id="MFC6880282.1"/>
    </source>
</evidence>
<sequence length="282" mass="31600">MSEADRPTMRSRKLGRRLRQIREERNLNLQKAARLLNRTPSSLSKLETGKRGIRRPALENMLDRYGFTDPDEREALFTLARDATKRGWWDRYEGKVSRSTLDYISLETDASLIRSFQLHLVPGLLQNEDYARAVVASTVSLNGPPDIEGLTALRMQRQGVLRKPAAPKLWAIMSEAALCQEIGGPEVRRAQLQRLVAESRRSNVTLQVLPYAVGAHPGVNGSFTSLTVKDLSVVLVENVFAGMYLESTEEIRGYAKTFDLLSEAALPPLDSRLLIERLVSAV</sequence>
<proteinExistence type="predicted"/>
<name>A0ABW2CF93_9ACTN</name>
<dbReference type="InterPro" id="IPR010982">
    <property type="entry name" value="Lambda_DNA-bd_dom_sf"/>
</dbReference>
<gene>
    <name evidence="2" type="ORF">ACFQKB_10960</name>
</gene>
<dbReference type="CDD" id="cd00093">
    <property type="entry name" value="HTH_XRE"/>
    <property type="match status" value="1"/>
</dbReference>
<dbReference type="RefSeq" id="WP_160820758.1">
    <property type="nucleotide sequence ID" value="NZ_JBHSXE010000001.1"/>
</dbReference>
<keyword evidence="3" id="KW-1185">Reference proteome</keyword>